<keyword evidence="4" id="KW-0560">Oxidoreductase</keyword>
<keyword evidence="2" id="KW-0285">Flavoprotein</keyword>
<name>A0AAF1BJJ7_9TREE</name>
<dbReference type="InterPro" id="IPR020946">
    <property type="entry name" value="Flavin_mOase-like"/>
</dbReference>
<dbReference type="GO" id="GO:0050660">
    <property type="term" value="F:flavin adenine dinucleotide binding"/>
    <property type="evidence" value="ECO:0007669"/>
    <property type="project" value="InterPro"/>
</dbReference>
<dbReference type="RefSeq" id="XP_062628874.1">
    <property type="nucleotide sequence ID" value="XM_062772890.1"/>
</dbReference>
<dbReference type="Gene3D" id="3.50.50.60">
    <property type="entry name" value="FAD/NAD(P)-binding domain"/>
    <property type="match status" value="3"/>
</dbReference>
<dbReference type="AlphaFoldDB" id="A0AAF1BJJ7"/>
<dbReference type="EMBL" id="CP086717">
    <property type="protein sequence ID" value="WOO82842.1"/>
    <property type="molecule type" value="Genomic_DNA"/>
</dbReference>
<evidence type="ECO:0000313" key="6">
    <source>
        <dbReference type="Proteomes" id="UP000827549"/>
    </source>
</evidence>
<dbReference type="PANTHER" id="PTHR23023">
    <property type="entry name" value="DIMETHYLANILINE MONOOXYGENASE"/>
    <property type="match status" value="1"/>
</dbReference>
<accession>A0AAF1BJJ7</accession>
<evidence type="ECO:0000313" key="5">
    <source>
        <dbReference type="EMBL" id="WOO82842.1"/>
    </source>
</evidence>
<protein>
    <submittedName>
        <fullName evidence="5">Thiol-specific monooxygenase</fullName>
    </submittedName>
</protein>
<dbReference type="PRINTS" id="PR00419">
    <property type="entry name" value="ADXRDTASE"/>
</dbReference>
<keyword evidence="5" id="KW-0503">Monooxygenase</keyword>
<dbReference type="GeneID" id="87809550"/>
<comment type="similarity">
    <text evidence="1">Belongs to the FMO family.</text>
</comment>
<dbReference type="GO" id="GO:0004499">
    <property type="term" value="F:N,N-dimethylaniline monooxygenase activity"/>
    <property type="evidence" value="ECO:0007669"/>
    <property type="project" value="InterPro"/>
</dbReference>
<dbReference type="GO" id="GO:0050661">
    <property type="term" value="F:NADP binding"/>
    <property type="evidence" value="ECO:0007669"/>
    <property type="project" value="InterPro"/>
</dbReference>
<evidence type="ECO:0000256" key="2">
    <source>
        <dbReference type="ARBA" id="ARBA00022630"/>
    </source>
</evidence>
<proteinExistence type="inferred from homology"/>
<keyword evidence="6" id="KW-1185">Reference proteome</keyword>
<reference evidence="5" key="1">
    <citation type="submission" date="2023-10" db="EMBL/GenBank/DDBJ databases">
        <authorList>
            <person name="Noh H."/>
        </authorList>
    </citation>
    <scope>NUCLEOTIDE SEQUENCE</scope>
    <source>
        <strain evidence="5">DUCC4014</strain>
    </source>
</reference>
<gene>
    <name evidence="5" type="primary">fmo1_2</name>
    <name evidence="5" type="ORF">LOC62_04G006325</name>
</gene>
<keyword evidence="3" id="KW-0274">FAD</keyword>
<dbReference type="InterPro" id="IPR050346">
    <property type="entry name" value="FMO-like"/>
</dbReference>
<dbReference type="SUPFAM" id="SSF51905">
    <property type="entry name" value="FAD/NAD(P)-binding domain"/>
    <property type="match status" value="1"/>
</dbReference>
<evidence type="ECO:0000256" key="3">
    <source>
        <dbReference type="ARBA" id="ARBA00022827"/>
    </source>
</evidence>
<sequence length="514" mass="57271">MTVDIIKPKVLIIGAGPAGLGAIEQFLSKGFDVVAFDARSSIGGLWADFDATPPEAVVTFDEYGHAIVLSENEHNGVLTPAPTPMYAGVIANTPRDVMTYRQRPYPPNTPFLPTYKQMKAYQERYAENYLPFIRHNRIVTRVRYTPPDHVPAPSSDGRTRKWLVEWTPTQTSGLPDVGTTYEEQFDNIVVANGSDSRPYVPYIAGLWDWKGQITHSRWYRRAEDFADKTVLVVGSGSSSADIVRELGMTFVENRQAKPKKVYRSIRSQPRLDAQLEKGWKDFIHTIGSIDQAWAPSDSSSAGRLRTVDGIELDDVDVIIFATSYVVRFEFLRQSDEPFASHPLIHYPQPPAGSPRPPPELVGKSTFDGGLRAHNLDGFQVFYLPDPTIAFLLLHAEAISWPFAELQAHAVAAYWSGSKAAELVQHPDEGNEAHSVVVLGHPAEFDYATKLLALIGEGGPEEVTSDGKWGEWVHWRKRIREFGHSKFSPVAAREEAQGVFRTPFIVSDEELATIT</sequence>
<organism evidence="5 6">
    <name type="scientific">Vanrija pseudolonga</name>
    <dbReference type="NCBI Taxonomy" id="143232"/>
    <lineage>
        <taxon>Eukaryota</taxon>
        <taxon>Fungi</taxon>
        <taxon>Dikarya</taxon>
        <taxon>Basidiomycota</taxon>
        <taxon>Agaricomycotina</taxon>
        <taxon>Tremellomycetes</taxon>
        <taxon>Trichosporonales</taxon>
        <taxon>Trichosporonaceae</taxon>
        <taxon>Vanrija</taxon>
    </lineage>
</organism>
<dbReference type="InterPro" id="IPR036188">
    <property type="entry name" value="FAD/NAD-bd_sf"/>
</dbReference>
<dbReference type="Proteomes" id="UP000827549">
    <property type="component" value="Chromosome 4"/>
</dbReference>
<dbReference type="Pfam" id="PF00743">
    <property type="entry name" value="FMO-like"/>
    <property type="match status" value="1"/>
</dbReference>
<evidence type="ECO:0000256" key="4">
    <source>
        <dbReference type="ARBA" id="ARBA00023002"/>
    </source>
</evidence>
<evidence type="ECO:0000256" key="1">
    <source>
        <dbReference type="ARBA" id="ARBA00009183"/>
    </source>
</evidence>
<dbReference type="Pfam" id="PF13450">
    <property type="entry name" value="NAD_binding_8"/>
    <property type="match status" value="1"/>
</dbReference>